<dbReference type="PROSITE" id="PS50885">
    <property type="entry name" value="HAMP"/>
    <property type="match status" value="1"/>
</dbReference>
<dbReference type="InterPro" id="IPR004089">
    <property type="entry name" value="MCPsignal_dom"/>
</dbReference>
<feature type="domain" description="HAMP" evidence="9">
    <location>
        <begin position="252"/>
        <end position="305"/>
    </location>
</feature>
<dbReference type="InterPro" id="IPR003660">
    <property type="entry name" value="HAMP_dom"/>
</dbReference>
<evidence type="ECO:0000313" key="11">
    <source>
        <dbReference type="Proteomes" id="UP001524547"/>
    </source>
</evidence>
<evidence type="ECO:0000259" key="9">
    <source>
        <dbReference type="PROSITE" id="PS50885"/>
    </source>
</evidence>
<feature type="transmembrane region" description="Helical" evidence="6">
    <location>
        <begin position="231"/>
        <end position="252"/>
    </location>
</feature>
<keyword evidence="3 5" id="KW-0807">Transducer</keyword>
<name>A0ABT1VSP5_9PROT</name>
<organism evidence="10 11">
    <name type="scientific">Rhizosaccharibacter radicis</name>
    <dbReference type="NCBI Taxonomy" id="2782605"/>
    <lineage>
        <taxon>Bacteria</taxon>
        <taxon>Pseudomonadati</taxon>
        <taxon>Pseudomonadota</taxon>
        <taxon>Alphaproteobacteria</taxon>
        <taxon>Acetobacterales</taxon>
        <taxon>Acetobacteraceae</taxon>
        <taxon>Rhizosaccharibacter</taxon>
    </lineage>
</organism>
<dbReference type="InterPro" id="IPR000727">
    <property type="entry name" value="T_SNARE_dom"/>
</dbReference>
<reference evidence="10 11" key="1">
    <citation type="submission" date="2022-06" db="EMBL/GenBank/DDBJ databases">
        <title>Rhizosaccharibacter gen. nov. sp. nov. KSS12, endophytic bacteria isolated from sugarcane.</title>
        <authorList>
            <person name="Pitiwittayakul N."/>
        </authorList>
    </citation>
    <scope>NUCLEOTIDE SEQUENCE [LARGE SCALE GENOMIC DNA]</scope>
    <source>
        <strain evidence="10 11">KSS12</strain>
    </source>
</reference>
<dbReference type="CDD" id="cd06225">
    <property type="entry name" value="HAMP"/>
    <property type="match status" value="1"/>
</dbReference>
<evidence type="ECO:0000259" key="7">
    <source>
        <dbReference type="PROSITE" id="PS50111"/>
    </source>
</evidence>
<dbReference type="PANTHER" id="PTHR32089:SF112">
    <property type="entry name" value="LYSOZYME-LIKE PROTEIN-RELATED"/>
    <property type="match status" value="1"/>
</dbReference>
<dbReference type="Proteomes" id="UP001524547">
    <property type="component" value="Unassembled WGS sequence"/>
</dbReference>
<feature type="transmembrane region" description="Helical" evidence="6">
    <location>
        <begin position="59"/>
        <end position="78"/>
    </location>
</feature>
<evidence type="ECO:0000256" key="1">
    <source>
        <dbReference type="ARBA" id="ARBA00004429"/>
    </source>
</evidence>
<dbReference type="PROSITE" id="PS50192">
    <property type="entry name" value="T_SNARE"/>
    <property type="match status" value="1"/>
</dbReference>
<keyword evidence="11" id="KW-1185">Reference proteome</keyword>
<keyword evidence="2" id="KW-1003">Cell membrane</keyword>
<dbReference type="SMART" id="SM00304">
    <property type="entry name" value="HAMP"/>
    <property type="match status" value="1"/>
</dbReference>
<dbReference type="Pfam" id="PF00015">
    <property type="entry name" value="MCPsignal"/>
    <property type="match status" value="1"/>
</dbReference>
<gene>
    <name evidence="10" type="ORF">NFI88_00735</name>
</gene>
<dbReference type="Gene3D" id="1.10.8.500">
    <property type="entry name" value="HAMP domain in histidine kinase"/>
    <property type="match status" value="1"/>
</dbReference>
<evidence type="ECO:0000259" key="8">
    <source>
        <dbReference type="PROSITE" id="PS50192"/>
    </source>
</evidence>
<accession>A0ABT1VSP5</accession>
<proteinExistence type="inferred from homology"/>
<feature type="domain" description="T-SNARE coiled-coil homology" evidence="8">
    <location>
        <begin position="497"/>
        <end position="559"/>
    </location>
</feature>
<comment type="similarity">
    <text evidence="4">Belongs to the methyl-accepting chemotaxis (MCP) protein family.</text>
</comment>
<evidence type="ECO:0000256" key="3">
    <source>
        <dbReference type="ARBA" id="ARBA00023224"/>
    </source>
</evidence>
<dbReference type="EMBL" id="JAMZEJ010000001">
    <property type="protein sequence ID" value="MCQ8239365.1"/>
    <property type="molecule type" value="Genomic_DNA"/>
</dbReference>
<dbReference type="Pfam" id="PF00672">
    <property type="entry name" value="HAMP"/>
    <property type="match status" value="1"/>
</dbReference>
<keyword evidence="6" id="KW-0812">Transmembrane</keyword>
<dbReference type="SUPFAM" id="SSF58104">
    <property type="entry name" value="Methyl-accepting chemotaxis protein (MCP) signaling domain"/>
    <property type="match status" value="1"/>
</dbReference>
<sequence>MFASRINRLVPARFRRSRGSGVWMDGVPEGGVSRGSASTGNASVLGAVPNTGWSLGRKFGVAVLLIVTAVLVQGVMALHTVSVLNRTTGAIASRSLPAAVAIADVSTLFERLRGLPAVLLTAPPAQQDAVVAEEQELSRRLDAELERFKTVDPVGTAPVLKSWQIYRQASERFTQTVNDDPATALVVFKVGLGRRADAMRRAIAIARDRQLNETRSVADAAAEGASSALPVIAGAMAAALAMAVLVGLFMILGVSRPLLRLAGTMGFLARGELSTDIPFVARGDEIGRMARAVEVFRDNGRTARRLAAEKDTAQQAERAEAARVAGLVTGFEQQIGDMTRQLSEASTELEATARAMNGNAAETDHRATAVADAAREAGTALGDVAAAAEQLTASISEIGQQVSHSAQRVSVVAADARRTDSTVRALAESAQRVGQVVELIASVASQTNLLALNATIEAARAGESGKGFAVVASEVKSLANQSSRATEQINTQIDTIRREIEDAVTAISAITGMVGDLDQIAASIAAAVEQQGAATREIARNVQQTARSTGTVTENIAGVSRAANDTGVAAAQVLGSAAGLSQRAEHLSLQVSGFLAGLRQAG</sequence>
<keyword evidence="6" id="KW-1133">Transmembrane helix</keyword>
<dbReference type="Gene3D" id="1.10.287.950">
    <property type="entry name" value="Methyl-accepting chemotaxis protein"/>
    <property type="match status" value="1"/>
</dbReference>
<dbReference type="RefSeq" id="WP_422918108.1">
    <property type="nucleotide sequence ID" value="NZ_JAMZEJ010000001.1"/>
</dbReference>
<dbReference type="PANTHER" id="PTHR32089">
    <property type="entry name" value="METHYL-ACCEPTING CHEMOTAXIS PROTEIN MCPB"/>
    <property type="match status" value="1"/>
</dbReference>
<comment type="subcellular location">
    <subcellularLocation>
        <location evidence="1">Cell inner membrane</location>
        <topology evidence="1">Multi-pass membrane protein</topology>
    </subcellularLocation>
</comment>
<dbReference type="SMART" id="SM00283">
    <property type="entry name" value="MA"/>
    <property type="match status" value="1"/>
</dbReference>
<feature type="domain" description="Methyl-accepting transducer" evidence="7">
    <location>
        <begin position="338"/>
        <end position="581"/>
    </location>
</feature>
<evidence type="ECO:0000313" key="10">
    <source>
        <dbReference type="EMBL" id="MCQ8239365.1"/>
    </source>
</evidence>
<evidence type="ECO:0000256" key="5">
    <source>
        <dbReference type="PROSITE-ProRule" id="PRU00284"/>
    </source>
</evidence>
<evidence type="ECO:0000256" key="6">
    <source>
        <dbReference type="SAM" id="Phobius"/>
    </source>
</evidence>
<comment type="caution">
    <text evidence="10">The sequence shown here is derived from an EMBL/GenBank/DDBJ whole genome shotgun (WGS) entry which is preliminary data.</text>
</comment>
<evidence type="ECO:0000256" key="4">
    <source>
        <dbReference type="ARBA" id="ARBA00029447"/>
    </source>
</evidence>
<evidence type="ECO:0000256" key="2">
    <source>
        <dbReference type="ARBA" id="ARBA00022519"/>
    </source>
</evidence>
<dbReference type="PROSITE" id="PS50111">
    <property type="entry name" value="CHEMOTAXIS_TRANSDUC_2"/>
    <property type="match status" value="1"/>
</dbReference>
<keyword evidence="2" id="KW-0997">Cell inner membrane</keyword>
<protein>
    <submittedName>
        <fullName evidence="10">Methyl-accepting chemotaxis protein</fullName>
    </submittedName>
</protein>
<keyword evidence="6" id="KW-0472">Membrane</keyword>